<evidence type="ECO:0000313" key="2">
    <source>
        <dbReference type="EMBL" id="EKG16829.1"/>
    </source>
</evidence>
<sequence length="275" mass="30059">MLFQSMASKEPNAQPCRFPGPRMCEILVSYATSALVTSHRCDHAETTSRSITAFTTQQQSPQSKCHVHLASHDSFRRTLFGVNSERLPSQELFDMHTSRPHAEGKPPAPSQTHLVPVDGESRTERGARAHRSDPLPRRGCPGPARQRHLMAITPFSPSSLPCPLRPGHAAGACPPLSARGPLSRALTVPTPIARPASLRSDGQTGVRGCMRFLQTGNLRWQSMRVAASFEAIMALAAAWVGRRRRAMRADVAAFTNSTNLEQKHPPTQHSNDPAM</sequence>
<reference evidence="2 3" key="1">
    <citation type="journal article" date="2012" name="BMC Genomics">
        <title>Tools to kill: Genome of one of the most destructive plant pathogenic fungi Macrophomina phaseolina.</title>
        <authorList>
            <person name="Islam M.S."/>
            <person name="Haque M.S."/>
            <person name="Islam M.M."/>
            <person name="Emdad E.M."/>
            <person name="Halim A."/>
            <person name="Hossen Q.M.M."/>
            <person name="Hossain M.Z."/>
            <person name="Ahmed B."/>
            <person name="Rahim S."/>
            <person name="Rahman M.S."/>
            <person name="Alam M.M."/>
            <person name="Hou S."/>
            <person name="Wan X."/>
            <person name="Saito J.A."/>
            <person name="Alam M."/>
        </authorList>
    </citation>
    <scope>NUCLEOTIDE SEQUENCE [LARGE SCALE GENOMIC DNA]</scope>
    <source>
        <strain evidence="2 3">MS6</strain>
    </source>
</reference>
<comment type="caution">
    <text evidence="2">The sequence shown here is derived from an EMBL/GenBank/DDBJ whole genome shotgun (WGS) entry which is preliminary data.</text>
</comment>
<organism evidence="2 3">
    <name type="scientific">Macrophomina phaseolina (strain MS6)</name>
    <name type="common">Charcoal rot fungus</name>
    <dbReference type="NCBI Taxonomy" id="1126212"/>
    <lineage>
        <taxon>Eukaryota</taxon>
        <taxon>Fungi</taxon>
        <taxon>Dikarya</taxon>
        <taxon>Ascomycota</taxon>
        <taxon>Pezizomycotina</taxon>
        <taxon>Dothideomycetes</taxon>
        <taxon>Dothideomycetes incertae sedis</taxon>
        <taxon>Botryosphaeriales</taxon>
        <taxon>Botryosphaeriaceae</taxon>
        <taxon>Macrophomina</taxon>
    </lineage>
</organism>
<name>K2S2T5_MACPH</name>
<evidence type="ECO:0000313" key="3">
    <source>
        <dbReference type="Proteomes" id="UP000007129"/>
    </source>
</evidence>
<dbReference type="Proteomes" id="UP000007129">
    <property type="component" value="Unassembled WGS sequence"/>
</dbReference>
<dbReference type="InParanoid" id="K2S2T5"/>
<dbReference type="HOGENOM" id="CLU_1012193_0_0_1"/>
<dbReference type="VEuPathDB" id="FungiDB:MPH_05931"/>
<dbReference type="AlphaFoldDB" id="K2S2T5"/>
<accession>K2S2T5</accession>
<dbReference type="EMBL" id="AHHD01000260">
    <property type="protein sequence ID" value="EKG16829.1"/>
    <property type="molecule type" value="Genomic_DNA"/>
</dbReference>
<proteinExistence type="predicted"/>
<feature type="region of interest" description="Disordered" evidence="1">
    <location>
        <begin position="97"/>
        <end position="144"/>
    </location>
</feature>
<feature type="compositionally biased region" description="Basic and acidic residues" evidence="1">
    <location>
        <begin position="119"/>
        <end position="136"/>
    </location>
</feature>
<evidence type="ECO:0000256" key="1">
    <source>
        <dbReference type="SAM" id="MobiDB-lite"/>
    </source>
</evidence>
<feature type="region of interest" description="Disordered" evidence="1">
    <location>
        <begin position="256"/>
        <end position="275"/>
    </location>
</feature>
<protein>
    <submittedName>
        <fullName evidence="2">Uncharacterized protein</fullName>
    </submittedName>
</protein>
<gene>
    <name evidence="2" type="ORF">MPH_05931</name>
</gene>